<proteinExistence type="predicted"/>
<gene>
    <name evidence="1" type="ORF">HPB50_026468</name>
</gene>
<protein>
    <submittedName>
        <fullName evidence="1">Uncharacterized protein</fullName>
    </submittedName>
</protein>
<keyword evidence="2" id="KW-1185">Reference proteome</keyword>
<reference evidence="1" key="1">
    <citation type="submission" date="2020-05" db="EMBL/GenBank/DDBJ databases">
        <title>Large-scale comparative analyses of tick genomes elucidate their genetic diversity and vector capacities.</title>
        <authorList>
            <person name="Jia N."/>
            <person name="Wang J."/>
            <person name="Shi W."/>
            <person name="Du L."/>
            <person name="Sun Y."/>
            <person name="Zhan W."/>
            <person name="Jiang J."/>
            <person name="Wang Q."/>
            <person name="Zhang B."/>
            <person name="Ji P."/>
            <person name="Sakyi L.B."/>
            <person name="Cui X."/>
            <person name="Yuan T."/>
            <person name="Jiang B."/>
            <person name="Yang W."/>
            <person name="Lam T.T.-Y."/>
            <person name="Chang Q."/>
            <person name="Ding S."/>
            <person name="Wang X."/>
            <person name="Zhu J."/>
            <person name="Ruan X."/>
            <person name="Zhao L."/>
            <person name="Wei J."/>
            <person name="Que T."/>
            <person name="Du C."/>
            <person name="Cheng J."/>
            <person name="Dai P."/>
            <person name="Han X."/>
            <person name="Huang E."/>
            <person name="Gao Y."/>
            <person name="Liu J."/>
            <person name="Shao H."/>
            <person name="Ye R."/>
            <person name="Li L."/>
            <person name="Wei W."/>
            <person name="Wang X."/>
            <person name="Wang C."/>
            <person name="Yang T."/>
            <person name="Huo Q."/>
            <person name="Li W."/>
            <person name="Guo W."/>
            <person name="Chen H."/>
            <person name="Zhou L."/>
            <person name="Ni X."/>
            <person name="Tian J."/>
            <person name="Zhou Y."/>
            <person name="Sheng Y."/>
            <person name="Liu T."/>
            <person name="Pan Y."/>
            <person name="Xia L."/>
            <person name="Li J."/>
            <person name="Zhao F."/>
            <person name="Cao W."/>
        </authorList>
    </citation>
    <scope>NUCLEOTIDE SEQUENCE</scope>
    <source>
        <strain evidence="1">Hyas-2018</strain>
    </source>
</reference>
<sequence>MERRFVRTGGELSAMRREIMVFLGVVEVVEVVEVCLVNDTSQAPDVSLAGGLSLAVDPSQVVCTSRTVIVSHEDVIPRNTPQCTDYVYIRFFVYSYIVNQMSLKFEHKKQWDGTTRLYYDETPAVWRKLGSYSALDDFVKKSKSNFPLSRWFLGMWGSALTRLMASRWDASNFRDSLERTLRMNFSDKAFRWTTYRPILEPHWVLIHTVAIWPGGNASVPESMVANVLRDADVVGISTSNTTDESNIILARAGFQAVPYKAASPPNPLRAVAPGTRGMLDILKEFPHWKNVLKRNKLCFSVTTSINYMHNSADPIDFVSEIHKADDVQRYGRERFLTKGRSNKYPVEDKQTTYYFDNKTYSHFWRSVRNRSLLTLFAYDTGDTLSYKVTEMLKAYGQDKCVVLDDLADDNVDGKFTYNGKTVQFGKFEILSAVQSVMTKLYGAPFP</sequence>
<accession>A0ACB7T1T4</accession>
<evidence type="ECO:0000313" key="2">
    <source>
        <dbReference type="Proteomes" id="UP000821845"/>
    </source>
</evidence>
<evidence type="ECO:0000313" key="1">
    <source>
        <dbReference type="EMBL" id="KAH6940272.1"/>
    </source>
</evidence>
<organism evidence="1 2">
    <name type="scientific">Hyalomma asiaticum</name>
    <name type="common">Tick</name>
    <dbReference type="NCBI Taxonomy" id="266040"/>
    <lineage>
        <taxon>Eukaryota</taxon>
        <taxon>Metazoa</taxon>
        <taxon>Ecdysozoa</taxon>
        <taxon>Arthropoda</taxon>
        <taxon>Chelicerata</taxon>
        <taxon>Arachnida</taxon>
        <taxon>Acari</taxon>
        <taxon>Parasitiformes</taxon>
        <taxon>Ixodida</taxon>
        <taxon>Ixodoidea</taxon>
        <taxon>Ixodidae</taxon>
        <taxon>Hyalomminae</taxon>
        <taxon>Hyalomma</taxon>
    </lineage>
</organism>
<dbReference type="EMBL" id="CM023482">
    <property type="protein sequence ID" value="KAH6940272.1"/>
    <property type="molecule type" value="Genomic_DNA"/>
</dbReference>
<name>A0ACB7T1T4_HYAAI</name>
<dbReference type="Proteomes" id="UP000821845">
    <property type="component" value="Chromosome 2"/>
</dbReference>
<comment type="caution">
    <text evidence="1">The sequence shown here is derived from an EMBL/GenBank/DDBJ whole genome shotgun (WGS) entry which is preliminary data.</text>
</comment>